<evidence type="ECO:0000313" key="2">
    <source>
        <dbReference type="Proteomes" id="UP000653305"/>
    </source>
</evidence>
<reference evidence="1" key="1">
    <citation type="submission" date="2020-07" db="EMBL/GenBank/DDBJ databases">
        <title>Ethylene signaling mediates host invasion by parasitic plants.</title>
        <authorList>
            <person name="Yoshida S."/>
        </authorList>
    </citation>
    <scope>NUCLEOTIDE SEQUENCE</scope>
    <source>
        <strain evidence="1">Okayama</strain>
    </source>
</reference>
<accession>A0A830BQU4</accession>
<evidence type="ECO:0000313" key="1">
    <source>
        <dbReference type="EMBL" id="GFP89900.1"/>
    </source>
</evidence>
<keyword evidence="2" id="KW-1185">Reference proteome</keyword>
<keyword evidence="1" id="KW-0418">Kinase</keyword>
<dbReference type="GO" id="GO:0030246">
    <property type="term" value="F:carbohydrate binding"/>
    <property type="evidence" value="ECO:0007669"/>
    <property type="project" value="UniProtKB-KW"/>
</dbReference>
<keyword evidence="1" id="KW-0430">Lectin</keyword>
<keyword evidence="1" id="KW-0675">Receptor</keyword>
<keyword evidence="1" id="KW-0808">Transferase</keyword>
<gene>
    <name evidence="1" type="ORF">PHJA_001133800</name>
</gene>
<comment type="caution">
    <text evidence="1">The sequence shown here is derived from an EMBL/GenBank/DDBJ whole genome shotgun (WGS) entry which is preliminary data.</text>
</comment>
<name>A0A830BQU4_9LAMI</name>
<protein>
    <submittedName>
        <fullName evidence="1">G-type lectin s-receptor-like serine/threonine-protein kinase b120</fullName>
    </submittedName>
</protein>
<dbReference type="OrthoDB" id="4062651at2759"/>
<dbReference type="GO" id="GO:0016301">
    <property type="term" value="F:kinase activity"/>
    <property type="evidence" value="ECO:0007669"/>
    <property type="project" value="UniProtKB-KW"/>
</dbReference>
<dbReference type="Gene3D" id="1.10.510.10">
    <property type="entry name" value="Transferase(Phosphotransferase) domain 1"/>
    <property type="match status" value="1"/>
</dbReference>
<proteinExistence type="predicted"/>
<dbReference type="Proteomes" id="UP000653305">
    <property type="component" value="Unassembled WGS sequence"/>
</dbReference>
<sequence>MKLLGCCLQGGEKMLIYEYMPKKSLGLLLFDEKSQSSHIMTFVCYHKRELTINKKILVNITHFPVATTQS</sequence>
<dbReference type="AlphaFoldDB" id="A0A830BQU4"/>
<dbReference type="InterPro" id="IPR011009">
    <property type="entry name" value="Kinase-like_dom_sf"/>
</dbReference>
<dbReference type="SUPFAM" id="SSF56112">
    <property type="entry name" value="Protein kinase-like (PK-like)"/>
    <property type="match status" value="1"/>
</dbReference>
<organism evidence="1 2">
    <name type="scientific">Phtheirospermum japonicum</name>
    <dbReference type="NCBI Taxonomy" id="374723"/>
    <lineage>
        <taxon>Eukaryota</taxon>
        <taxon>Viridiplantae</taxon>
        <taxon>Streptophyta</taxon>
        <taxon>Embryophyta</taxon>
        <taxon>Tracheophyta</taxon>
        <taxon>Spermatophyta</taxon>
        <taxon>Magnoliopsida</taxon>
        <taxon>eudicotyledons</taxon>
        <taxon>Gunneridae</taxon>
        <taxon>Pentapetalae</taxon>
        <taxon>asterids</taxon>
        <taxon>lamiids</taxon>
        <taxon>Lamiales</taxon>
        <taxon>Orobanchaceae</taxon>
        <taxon>Orobanchaceae incertae sedis</taxon>
        <taxon>Phtheirospermum</taxon>
    </lineage>
</organism>
<dbReference type="EMBL" id="BMAC01000203">
    <property type="protein sequence ID" value="GFP89900.1"/>
    <property type="molecule type" value="Genomic_DNA"/>
</dbReference>